<dbReference type="InterPro" id="IPR052035">
    <property type="entry name" value="ZnF_BED_domain_contain"/>
</dbReference>
<dbReference type="AlphaFoldDB" id="A0AAN7F755"/>
<dbReference type="EMBL" id="JAXUIC010000006">
    <property type="protein sequence ID" value="KAK4586851.1"/>
    <property type="molecule type" value="Genomic_DNA"/>
</dbReference>
<evidence type="ECO:0000313" key="4">
    <source>
        <dbReference type="Proteomes" id="UP001324115"/>
    </source>
</evidence>
<evidence type="ECO:0000256" key="1">
    <source>
        <dbReference type="ARBA" id="ARBA00023125"/>
    </source>
</evidence>
<name>A0AAN7F755_QUERU</name>
<comment type="caution">
    <text evidence="3">The sequence shown here is derived from an EMBL/GenBank/DDBJ whole genome shotgun (WGS) entry which is preliminary data.</text>
</comment>
<accession>A0AAN7F755</accession>
<evidence type="ECO:0000313" key="3">
    <source>
        <dbReference type="EMBL" id="KAK4586851.1"/>
    </source>
</evidence>
<keyword evidence="1" id="KW-0238">DNA-binding</keyword>
<dbReference type="GO" id="GO:0003677">
    <property type="term" value="F:DNA binding"/>
    <property type="evidence" value="ECO:0007669"/>
    <property type="project" value="UniProtKB-KW"/>
</dbReference>
<dbReference type="SUPFAM" id="SSF53098">
    <property type="entry name" value="Ribonuclease H-like"/>
    <property type="match status" value="1"/>
</dbReference>
<feature type="domain" description="hAT-like transposase RNase-H fold" evidence="2">
    <location>
        <begin position="243"/>
        <end position="298"/>
    </location>
</feature>
<protein>
    <recommendedName>
        <fullName evidence="2">hAT-like transposase RNase-H fold domain-containing protein</fullName>
    </recommendedName>
</protein>
<reference evidence="3 4" key="1">
    <citation type="journal article" date="2023" name="G3 (Bethesda)">
        <title>A haplotype-resolved chromosome-scale genome for Quercus rubra L. provides insights into the genetics of adaptive traits for red oak species.</title>
        <authorList>
            <person name="Kapoor B."/>
            <person name="Jenkins J."/>
            <person name="Schmutz J."/>
            <person name="Zhebentyayeva T."/>
            <person name="Kuelheim C."/>
            <person name="Coggeshall M."/>
            <person name="Heim C."/>
            <person name="Lasky J.R."/>
            <person name="Leites L."/>
            <person name="Islam-Faridi N."/>
            <person name="Romero-Severson J."/>
            <person name="DeLeo V.L."/>
            <person name="Lucas S.M."/>
            <person name="Lazic D."/>
            <person name="Gailing O."/>
            <person name="Carlson J."/>
            <person name="Staton M."/>
        </authorList>
    </citation>
    <scope>NUCLEOTIDE SEQUENCE [LARGE SCALE GENOMIC DNA]</scope>
    <source>
        <strain evidence="3">Pseudo-F2</strain>
    </source>
</reference>
<keyword evidence="4" id="KW-1185">Reference proteome</keyword>
<dbReference type="Pfam" id="PF14372">
    <property type="entry name" value="hAT-like_RNase-H"/>
    <property type="match status" value="1"/>
</dbReference>
<organism evidence="3 4">
    <name type="scientific">Quercus rubra</name>
    <name type="common">Northern red oak</name>
    <name type="synonym">Quercus borealis</name>
    <dbReference type="NCBI Taxonomy" id="3512"/>
    <lineage>
        <taxon>Eukaryota</taxon>
        <taxon>Viridiplantae</taxon>
        <taxon>Streptophyta</taxon>
        <taxon>Embryophyta</taxon>
        <taxon>Tracheophyta</taxon>
        <taxon>Spermatophyta</taxon>
        <taxon>Magnoliopsida</taxon>
        <taxon>eudicotyledons</taxon>
        <taxon>Gunneridae</taxon>
        <taxon>Pentapetalae</taxon>
        <taxon>rosids</taxon>
        <taxon>fabids</taxon>
        <taxon>Fagales</taxon>
        <taxon>Fagaceae</taxon>
        <taxon>Quercus</taxon>
    </lineage>
</organism>
<dbReference type="PANTHER" id="PTHR46481">
    <property type="entry name" value="ZINC FINGER BED DOMAIN-CONTAINING PROTEIN 4"/>
    <property type="match status" value="1"/>
</dbReference>
<proteinExistence type="predicted"/>
<dbReference type="InterPro" id="IPR025525">
    <property type="entry name" value="hAT-like_transposase_RNase-H"/>
</dbReference>
<evidence type="ECO:0000259" key="2">
    <source>
        <dbReference type="Pfam" id="PF14372"/>
    </source>
</evidence>
<dbReference type="SUPFAM" id="SSF140996">
    <property type="entry name" value="Hermes dimerisation domain"/>
    <property type="match status" value="1"/>
</dbReference>
<dbReference type="InterPro" id="IPR012337">
    <property type="entry name" value="RNaseH-like_sf"/>
</dbReference>
<dbReference type="Proteomes" id="UP001324115">
    <property type="component" value="Unassembled WGS sequence"/>
</dbReference>
<sequence length="298" mass="34761">MALARMIIVGELPFRFVEHGGFIDFMAEVEPRFEIPSRVTIARDCLRLYIKEKESLRKVLMAGQKVCLTTDTWTSIQNLNYLCLTAHYIDVVWVYYKKILNFCLVLDHKGETIGRVVEFCLHQWGIDHIFTITIDNASSNNVAIEYLRRKTKDRVGSLLGCELLHMRCCAHILNLIVQDGLKDLNESIVKVRNVVRYVKSSPNRFEKFKACIEKEKIQSKSLLCLDVSTRWNSTYLMLESAPKLNQLCNGRGDLLLKGMAQRMKLKYDKYWGSVDRINPMLFMTVVVDRRYKLKYVRF</sequence>
<gene>
    <name evidence="3" type="ORF">RGQ29_023855</name>
</gene>
<dbReference type="PANTHER" id="PTHR46481:SF8">
    <property type="entry name" value="ZINC FINGER BED DOMAIN-CONTAINING PROTEIN RICESLEEPER 1-LIKE"/>
    <property type="match status" value="1"/>
</dbReference>